<dbReference type="Proteomes" id="UP000286288">
    <property type="component" value="Unassembled WGS sequence"/>
</dbReference>
<keyword evidence="4 7" id="KW-0812">Transmembrane</keyword>
<accession>A0A415EU57</accession>
<dbReference type="InterPro" id="IPR045621">
    <property type="entry name" value="BPD_transp_1_N"/>
</dbReference>
<evidence type="ECO:0000313" key="9">
    <source>
        <dbReference type="EMBL" id="RHK06829.1"/>
    </source>
</evidence>
<name>A0A415EU57_ENTCA</name>
<dbReference type="PANTHER" id="PTHR43163">
    <property type="entry name" value="DIPEPTIDE TRANSPORT SYSTEM PERMEASE PROTEIN DPPB-RELATED"/>
    <property type="match status" value="1"/>
</dbReference>
<evidence type="ECO:0000256" key="6">
    <source>
        <dbReference type="ARBA" id="ARBA00023136"/>
    </source>
</evidence>
<feature type="domain" description="ABC transmembrane type-1" evidence="8">
    <location>
        <begin position="99"/>
        <end position="297"/>
    </location>
</feature>
<feature type="transmembrane region" description="Helical" evidence="7">
    <location>
        <begin position="278"/>
        <end position="301"/>
    </location>
</feature>
<evidence type="ECO:0000313" key="10">
    <source>
        <dbReference type="Proteomes" id="UP000286288"/>
    </source>
</evidence>
<dbReference type="PANTHER" id="PTHR43163:SF6">
    <property type="entry name" value="DIPEPTIDE TRANSPORT SYSTEM PERMEASE PROTEIN DPPB-RELATED"/>
    <property type="match status" value="1"/>
</dbReference>
<dbReference type="Gene3D" id="1.10.3720.10">
    <property type="entry name" value="MetI-like"/>
    <property type="match status" value="1"/>
</dbReference>
<evidence type="ECO:0000259" key="8">
    <source>
        <dbReference type="PROSITE" id="PS50928"/>
    </source>
</evidence>
<keyword evidence="2 7" id="KW-0813">Transport</keyword>
<feature type="transmembrane region" description="Helical" evidence="7">
    <location>
        <begin position="165"/>
        <end position="188"/>
    </location>
</feature>
<evidence type="ECO:0000256" key="3">
    <source>
        <dbReference type="ARBA" id="ARBA00022475"/>
    </source>
</evidence>
<feature type="transmembrane region" description="Helical" evidence="7">
    <location>
        <begin position="236"/>
        <end position="258"/>
    </location>
</feature>
<dbReference type="GO" id="GO:0005886">
    <property type="term" value="C:plasma membrane"/>
    <property type="evidence" value="ECO:0007669"/>
    <property type="project" value="UniProtKB-SubCell"/>
</dbReference>
<proteinExistence type="inferred from homology"/>
<comment type="similarity">
    <text evidence="7">Belongs to the binding-protein-dependent transport system permease family.</text>
</comment>
<feature type="transmembrane region" description="Helical" evidence="7">
    <location>
        <begin position="105"/>
        <end position="127"/>
    </location>
</feature>
<reference evidence="9 10" key="1">
    <citation type="submission" date="2018-08" db="EMBL/GenBank/DDBJ databases">
        <title>A genome reference for cultivated species of the human gut microbiota.</title>
        <authorList>
            <person name="Zou Y."/>
            <person name="Xue W."/>
            <person name="Luo G."/>
        </authorList>
    </citation>
    <scope>NUCLEOTIDE SEQUENCE [LARGE SCALE GENOMIC DNA]</scope>
    <source>
        <strain evidence="9 10">AF48-16</strain>
    </source>
</reference>
<evidence type="ECO:0000256" key="4">
    <source>
        <dbReference type="ARBA" id="ARBA00022692"/>
    </source>
</evidence>
<feature type="transmembrane region" description="Helical" evidence="7">
    <location>
        <begin position="139"/>
        <end position="159"/>
    </location>
</feature>
<dbReference type="CDD" id="cd06261">
    <property type="entry name" value="TM_PBP2"/>
    <property type="match status" value="1"/>
</dbReference>
<keyword evidence="5 7" id="KW-1133">Transmembrane helix</keyword>
<organism evidence="9 10">
    <name type="scientific">Enterococcus casseliflavus</name>
    <name type="common">Enterococcus flavescens</name>
    <dbReference type="NCBI Taxonomy" id="37734"/>
    <lineage>
        <taxon>Bacteria</taxon>
        <taxon>Bacillati</taxon>
        <taxon>Bacillota</taxon>
        <taxon>Bacilli</taxon>
        <taxon>Lactobacillales</taxon>
        <taxon>Enterococcaceae</taxon>
        <taxon>Enterococcus</taxon>
    </lineage>
</organism>
<dbReference type="Pfam" id="PF00528">
    <property type="entry name" value="BPD_transp_1"/>
    <property type="match status" value="1"/>
</dbReference>
<gene>
    <name evidence="9" type="ORF">DW084_06540</name>
</gene>
<dbReference type="AlphaFoldDB" id="A0A415EU57"/>
<dbReference type="InterPro" id="IPR035906">
    <property type="entry name" value="MetI-like_sf"/>
</dbReference>
<dbReference type="SUPFAM" id="SSF161098">
    <property type="entry name" value="MetI-like"/>
    <property type="match status" value="1"/>
</dbReference>
<evidence type="ECO:0000256" key="5">
    <source>
        <dbReference type="ARBA" id="ARBA00022989"/>
    </source>
</evidence>
<evidence type="ECO:0000256" key="7">
    <source>
        <dbReference type="RuleBase" id="RU363032"/>
    </source>
</evidence>
<evidence type="ECO:0000256" key="1">
    <source>
        <dbReference type="ARBA" id="ARBA00004651"/>
    </source>
</evidence>
<comment type="subcellular location">
    <subcellularLocation>
        <location evidence="1 7">Cell membrane</location>
        <topology evidence="1 7">Multi-pass membrane protein</topology>
    </subcellularLocation>
</comment>
<evidence type="ECO:0000256" key="2">
    <source>
        <dbReference type="ARBA" id="ARBA00022448"/>
    </source>
</evidence>
<keyword evidence="6 7" id="KW-0472">Membrane</keyword>
<dbReference type="PROSITE" id="PS50928">
    <property type="entry name" value="ABC_TM1"/>
    <property type="match status" value="1"/>
</dbReference>
<keyword evidence="3" id="KW-1003">Cell membrane</keyword>
<dbReference type="InterPro" id="IPR000515">
    <property type="entry name" value="MetI-like"/>
</dbReference>
<protein>
    <submittedName>
        <fullName evidence="9">ABC transporter permease</fullName>
    </submittedName>
</protein>
<comment type="caution">
    <text evidence="9">The sequence shown here is derived from an EMBL/GenBank/DDBJ whole genome shotgun (WGS) entry which is preliminary data.</text>
</comment>
<dbReference type="EMBL" id="QRMZ01000007">
    <property type="protein sequence ID" value="RHK06829.1"/>
    <property type="molecule type" value="Genomic_DNA"/>
</dbReference>
<dbReference type="Pfam" id="PF19300">
    <property type="entry name" value="BPD_transp_1_N"/>
    <property type="match status" value="1"/>
</dbReference>
<sequence>MIQKQKKKRMLQILFTLFGVSLITFSLVHLSPGDAAEIMLSDCGIIPDPHILAQARTDLGLDQPLHMQYWQWLARFMRGDLGESYAFKMPVIEKLLQSFVPTLKLALVSLMMTLVMAIPFGVLSAIYQNSWIDFLLRGLSFFGLSVPSFWLGLIFLRFFGVHLGWVNVAGGTTAFPAVLLPAFTLAIAMTAKYLRQIRIIVIEELQKDYVIGARMRGLSEEVILRKHILPNIVTPLLTLIGLSFGSLLGGTAVVEIIYNWPGLGSMAVTAISSRDFPLIQGYVMMIALFYLLINLFVDWSYTSLILEEKRLSHE</sequence>
<dbReference type="GO" id="GO:0055085">
    <property type="term" value="P:transmembrane transport"/>
    <property type="evidence" value="ECO:0007669"/>
    <property type="project" value="InterPro"/>
</dbReference>